<gene>
    <name evidence="15" type="ORF">TRUGW13939_11834</name>
</gene>
<evidence type="ECO:0000256" key="14">
    <source>
        <dbReference type="SAM" id="Phobius"/>
    </source>
</evidence>
<dbReference type="KEGG" id="trg:TRUGW13939_11834"/>
<keyword evidence="4 12" id="KW-0349">Heme</keyword>
<dbReference type="GO" id="GO:0005506">
    <property type="term" value="F:iron ion binding"/>
    <property type="evidence" value="ECO:0007669"/>
    <property type="project" value="InterPro"/>
</dbReference>
<keyword evidence="16" id="KW-1185">Reference proteome</keyword>
<dbReference type="PANTHER" id="PTHR24305">
    <property type="entry name" value="CYTOCHROME P450"/>
    <property type="match status" value="1"/>
</dbReference>
<dbReference type="FunFam" id="1.10.630.10:FF:000069">
    <property type="entry name" value="Cytochrome P450, putative (Eurofung)"/>
    <property type="match status" value="1"/>
</dbReference>
<evidence type="ECO:0000256" key="11">
    <source>
        <dbReference type="ARBA" id="ARBA00023136"/>
    </source>
</evidence>
<dbReference type="GO" id="GO:0004497">
    <property type="term" value="F:monooxygenase activity"/>
    <property type="evidence" value="ECO:0007669"/>
    <property type="project" value="UniProtKB-KW"/>
</dbReference>
<dbReference type="SUPFAM" id="SSF48264">
    <property type="entry name" value="Cytochrome P450"/>
    <property type="match status" value="1"/>
</dbReference>
<evidence type="ECO:0000256" key="13">
    <source>
        <dbReference type="RuleBase" id="RU000461"/>
    </source>
</evidence>
<keyword evidence="8 13" id="KW-0560">Oxidoreductase</keyword>
<dbReference type="PRINTS" id="PR00385">
    <property type="entry name" value="P450"/>
</dbReference>
<dbReference type="Proteomes" id="UP000509510">
    <property type="component" value="Chromosome VI"/>
</dbReference>
<evidence type="ECO:0000256" key="3">
    <source>
        <dbReference type="ARBA" id="ARBA00010617"/>
    </source>
</evidence>
<dbReference type="InterPro" id="IPR036396">
    <property type="entry name" value="Cyt_P450_sf"/>
</dbReference>
<evidence type="ECO:0000256" key="10">
    <source>
        <dbReference type="ARBA" id="ARBA00023033"/>
    </source>
</evidence>
<dbReference type="PROSITE" id="PS00086">
    <property type="entry name" value="CYTOCHROME_P450"/>
    <property type="match status" value="1"/>
</dbReference>
<dbReference type="InterPro" id="IPR002401">
    <property type="entry name" value="Cyt_P450_E_grp-I"/>
</dbReference>
<dbReference type="OrthoDB" id="3945418at2759"/>
<dbReference type="EMBL" id="CP055903">
    <property type="protein sequence ID" value="QKX64658.1"/>
    <property type="molecule type" value="Genomic_DNA"/>
</dbReference>
<feature type="binding site" description="axial binding residue" evidence="12">
    <location>
        <position position="451"/>
    </location>
    <ligand>
        <name>heme</name>
        <dbReference type="ChEBI" id="CHEBI:30413"/>
    </ligand>
    <ligandPart>
        <name>Fe</name>
        <dbReference type="ChEBI" id="CHEBI:18248"/>
    </ligandPart>
</feature>
<evidence type="ECO:0000256" key="7">
    <source>
        <dbReference type="ARBA" id="ARBA00022989"/>
    </source>
</evidence>
<evidence type="ECO:0000313" key="15">
    <source>
        <dbReference type="EMBL" id="QKX64658.1"/>
    </source>
</evidence>
<keyword evidence="9 12" id="KW-0408">Iron</keyword>
<evidence type="ECO:0000256" key="1">
    <source>
        <dbReference type="ARBA" id="ARBA00001971"/>
    </source>
</evidence>
<dbReference type="GO" id="GO:0016020">
    <property type="term" value="C:membrane"/>
    <property type="evidence" value="ECO:0007669"/>
    <property type="project" value="UniProtKB-SubCell"/>
</dbReference>
<evidence type="ECO:0000256" key="4">
    <source>
        <dbReference type="ARBA" id="ARBA00022617"/>
    </source>
</evidence>
<dbReference type="RefSeq" id="XP_035350831.1">
    <property type="nucleotide sequence ID" value="XM_035494938.1"/>
</dbReference>
<dbReference type="Pfam" id="PF00067">
    <property type="entry name" value="p450"/>
    <property type="match status" value="1"/>
</dbReference>
<protein>
    <recommendedName>
        <fullName evidence="17">Cytochrome P450</fullName>
    </recommendedName>
</protein>
<dbReference type="Gene3D" id="1.10.630.10">
    <property type="entry name" value="Cytochrome P450"/>
    <property type="match status" value="1"/>
</dbReference>
<name>A0A7H8RF42_TALRU</name>
<keyword evidence="6 12" id="KW-0479">Metal-binding</keyword>
<evidence type="ECO:0000256" key="2">
    <source>
        <dbReference type="ARBA" id="ARBA00004167"/>
    </source>
</evidence>
<dbReference type="AlphaFoldDB" id="A0A7H8RF42"/>
<dbReference type="GO" id="GO:0020037">
    <property type="term" value="F:heme binding"/>
    <property type="evidence" value="ECO:0007669"/>
    <property type="project" value="InterPro"/>
</dbReference>
<comment type="similarity">
    <text evidence="3 13">Belongs to the cytochrome P450 family.</text>
</comment>
<dbReference type="GO" id="GO:0016705">
    <property type="term" value="F:oxidoreductase activity, acting on paired donors, with incorporation or reduction of molecular oxygen"/>
    <property type="evidence" value="ECO:0007669"/>
    <property type="project" value="InterPro"/>
</dbReference>
<feature type="transmembrane region" description="Helical" evidence="14">
    <location>
        <begin position="20"/>
        <end position="39"/>
    </location>
</feature>
<evidence type="ECO:0000256" key="9">
    <source>
        <dbReference type="ARBA" id="ARBA00023004"/>
    </source>
</evidence>
<keyword evidence="5 14" id="KW-0812">Transmembrane</keyword>
<organism evidence="15 16">
    <name type="scientific">Talaromyces rugulosus</name>
    <name type="common">Penicillium rugulosum</name>
    <dbReference type="NCBI Taxonomy" id="121627"/>
    <lineage>
        <taxon>Eukaryota</taxon>
        <taxon>Fungi</taxon>
        <taxon>Dikarya</taxon>
        <taxon>Ascomycota</taxon>
        <taxon>Pezizomycotina</taxon>
        <taxon>Eurotiomycetes</taxon>
        <taxon>Eurotiomycetidae</taxon>
        <taxon>Eurotiales</taxon>
        <taxon>Trichocomaceae</taxon>
        <taxon>Talaromyces</taxon>
        <taxon>Talaromyces sect. Islandici</taxon>
    </lineage>
</organism>
<dbReference type="GeneID" id="55999310"/>
<accession>A0A7H8RF42</accession>
<proteinExistence type="inferred from homology"/>
<dbReference type="InterPro" id="IPR001128">
    <property type="entry name" value="Cyt_P450"/>
</dbReference>
<evidence type="ECO:0000256" key="8">
    <source>
        <dbReference type="ARBA" id="ARBA00023002"/>
    </source>
</evidence>
<keyword evidence="10 13" id="KW-0503">Monooxygenase</keyword>
<comment type="cofactor">
    <cofactor evidence="1 12">
        <name>heme</name>
        <dbReference type="ChEBI" id="CHEBI:30413"/>
    </cofactor>
</comment>
<evidence type="ECO:0000256" key="6">
    <source>
        <dbReference type="ARBA" id="ARBA00022723"/>
    </source>
</evidence>
<dbReference type="PRINTS" id="PR00463">
    <property type="entry name" value="EP450I"/>
</dbReference>
<dbReference type="InterPro" id="IPR017972">
    <property type="entry name" value="Cyt_P450_CS"/>
</dbReference>
<dbReference type="PANTHER" id="PTHR24305:SF157">
    <property type="entry name" value="N-ACETYLTRYPTOPHAN 6-HYDROXYLASE IVOC-RELATED"/>
    <property type="match status" value="1"/>
</dbReference>
<evidence type="ECO:0000256" key="12">
    <source>
        <dbReference type="PIRSR" id="PIRSR602401-1"/>
    </source>
</evidence>
<dbReference type="InterPro" id="IPR050121">
    <property type="entry name" value="Cytochrome_P450_monoxygenase"/>
</dbReference>
<comment type="subcellular location">
    <subcellularLocation>
        <location evidence="2">Membrane</location>
        <topology evidence="2">Single-pass membrane protein</topology>
    </subcellularLocation>
</comment>
<evidence type="ECO:0000256" key="5">
    <source>
        <dbReference type="ARBA" id="ARBA00022692"/>
    </source>
</evidence>
<evidence type="ECO:0008006" key="17">
    <source>
        <dbReference type="Google" id="ProtNLM"/>
    </source>
</evidence>
<keyword evidence="11 14" id="KW-0472">Membrane</keyword>
<keyword evidence="7 14" id="KW-1133">Transmembrane helix</keyword>
<dbReference type="CDD" id="cd11062">
    <property type="entry name" value="CYP58-like"/>
    <property type="match status" value="1"/>
</dbReference>
<reference evidence="16" key="1">
    <citation type="submission" date="2020-06" db="EMBL/GenBank/DDBJ databases">
        <title>A chromosome-scale genome assembly of Talaromyces rugulosus W13939.</title>
        <authorList>
            <person name="Wang B."/>
            <person name="Guo L."/>
            <person name="Ye K."/>
            <person name="Wang L."/>
        </authorList>
    </citation>
    <scope>NUCLEOTIDE SEQUENCE [LARGE SCALE GENOMIC DNA]</scope>
    <source>
        <strain evidence="16">W13939</strain>
    </source>
</reference>
<evidence type="ECO:0000313" key="16">
    <source>
        <dbReference type="Proteomes" id="UP000509510"/>
    </source>
</evidence>
<sequence>MDWLTSSSLQTAPVMTSLWLAALAGITYSFSLAIYRLYFHPLAKFPGPKLAAVTSWYEFYYDIIDQGTFVWEIKRMHDLYGPIVRINPQELHILDSKFYDTIYAPASKKRDKYADWVVFLGVPTGVFATCQHDHHRIRRHALNPFFSKKAIYDIEGLIQEKIEQLCARFKDASFSESIIRLDAALMALTNDIIAHYCYGENYNCLGQDDFRVSFKDTLMTAVAAGAFVRHFPWVASIMSATPTWVVRLMSKNLAALLDWEQIIKQQVGSLIGRRKSGKEITERSIFQALLSSDLPEEEKSYARLLDEGKSLMGAGSEPTSWALTLTIFYLLENKDIMQKLREELREIPREGPLLRSLERMPYLTAVVNEGIRFDHGAVGRLPRIAHEAIHYKDWIIPAETPISSTNYWVHMDTNIFPEPDQFKPERWLKADEEGFPLQRYLVSFSKGSRQCVGLNLAHAEMYLTLAALVSRFDMELYQTTLQDVLPARDLFVPRPKADSKGVMVKVKVIGN</sequence>